<proteinExistence type="predicted"/>
<dbReference type="InterPro" id="IPR025716">
    <property type="entry name" value="Post-transcriptional_regulator"/>
</dbReference>
<dbReference type="Proteomes" id="UP001596170">
    <property type="component" value="Unassembled WGS sequence"/>
</dbReference>
<evidence type="ECO:0000313" key="2">
    <source>
        <dbReference type="Proteomes" id="UP001596170"/>
    </source>
</evidence>
<accession>A0ABW1L712</accession>
<gene>
    <name evidence="1" type="ORF">ACFPYN_10095</name>
</gene>
<organism evidence="1 2">
    <name type="scientific">Paenisporosarcina macmurdoensis</name>
    <dbReference type="NCBI Taxonomy" id="212659"/>
    <lineage>
        <taxon>Bacteria</taxon>
        <taxon>Bacillati</taxon>
        <taxon>Bacillota</taxon>
        <taxon>Bacilli</taxon>
        <taxon>Bacillales</taxon>
        <taxon>Caryophanaceae</taxon>
        <taxon>Paenisporosarcina</taxon>
    </lineage>
</organism>
<dbReference type="RefSeq" id="WP_377733933.1">
    <property type="nucleotide sequence ID" value="NZ_JBHSRI010000018.1"/>
</dbReference>
<reference evidence="2" key="1">
    <citation type="journal article" date="2019" name="Int. J. Syst. Evol. Microbiol.">
        <title>The Global Catalogue of Microorganisms (GCM) 10K type strain sequencing project: providing services to taxonomists for standard genome sequencing and annotation.</title>
        <authorList>
            <consortium name="The Broad Institute Genomics Platform"/>
            <consortium name="The Broad Institute Genome Sequencing Center for Infectious Disease"/>
            <person name="Wu L."/>
            <person name="Ma J."/>
        </authorList>
    </citation>
    <scope>NUCLEOTIDE SEQUENCE [LARGE SCALE GENOMIC DNA]</scope>
    <source>
        <strain evidence="2">CCUG 54527</strain>
    </source>
</reference>
<comment type="caution">
    <text evidence="1">The sequence shown here is derived from an EMBL/GenBank/DDBJ whole genome shotgun (WGS) entry which is preliminary data.</text>
</comment>
<name>A0ABW1L712_9BACL</name>
<keyword evidence="2" id="KW-1185">Reference proteome</keyword>
<evidence type="ECO:0000313" key="1">
    <source>
        <dbReference type="EMBL" id="MFC6039770.1"/>
    </source>
</evidence>
<dbReference type="EMBL" id="JBHSRI010000018">
    <property type="protein sequence ID" value="MFC6039770.1"/>
    <property type="molecule type" value="Genomic_DNA"/>
</dbReference>
<protein>
    <submittedName>
        <fullName evidence="1">Post-transcriptional regulator</fullName>
    </submittedName>
</protein>
<dbReference type="Pfam" id="PF13797">
    <property type="entry name" value="Post_transc_reg"/>
    <property type="match status" value="1"/>
</dbReference>
<sequence length="116" mass="13671">MSVKYEDLFQLVGPALESKIHEFRLYNYNSVKEKDIWHYCINKKWRKRDILEMRVSEMVNDILGVSPAQFMTHTQIEDYKASNWFSELNEGSLQELLNPTVKSIKPVRVITESSES</sequence>